<reference evidence="3 4" key="1">
    <citation type="submission" date="2019-02" db="EMBL/GenBank/DDBJ databases">
        <title>Genomic Encyclopedia of Type Strains, Phase IV (KMG-IV): sequencing the most valuable type-strain genomes for metagenomic binning, comparative biology and taxonomic classification.</title>
        <authorList>
            <person name="Goeker M."/>
        </authorList>
    </citation>
    <scope>NUCLEOTIDE SEQUENCE [LARGE SCALE GENOMIC DNA]</scope>
    <source>
        <strain evidence="3 4">DSM 43045</strain>
    </source>
</reference>
<dbReference type="CDD" id="cd03801">
    <property type="entry name" value="GT4_PimA-like"/>
    <property type="match status" value="1"/>
</dbReference>
<evidence type="ECO:0000256" key="2">
    <source>
        <dbReference type="ARBA" id="ARBA00022679"/>
    </source>
</evidence>
<evidence type="ECO:0000256" key="1">
    <source>
        <dbReference type="ARBA" id="ARBA00022676"/>
    </source>
</evidence>
<dbReference type="PANTHER" id="PTHR12526:SF510">
    <property type="entry name" value="D-INOSITOL 3-PHOSPHATE GLYCOSYLTRANSFERASE"/>
    <property type="match status" value="1"/>
</dbReference>
<dbReference type="PANTHER" id="PTHR12526">
    <property type="entry name" value="GLYCOSYLTRANSFERASE"/>
    <property type="match status" value="1"/>
</dbReference>
<keyword evidence="2 3" id="KW-0808">Transferase</keyword>
<dbReference type="AlphaFoldDB" id="A0A4Q7MI93"/>
<dbReference type="Pfam" id="PF13692">
    <property type="entry name" value="Glyco_trans_1_4"/>
    <property type="match status" value="1"/>
</dbReference>
<keyword evidence="1" id="KW-0328">Glycosyltransferase</keyword>
<dbReference type="Gene3D" id="3.40.50.2000">
    <property type="entry name" value="Glycogen Phosphorylase B"/>
    <property type="match status" value="2"/>
</dbReference>
<keyword evidence="4" id="KW-1185">Reference proteome</keyword>
<dbReference type="GO" id="GO:0016757">
    <property type="term" value="F:glycosyltransferase activity"/>
    <property type="evidence" value="ECO:0007669"/>
    <property type="project" value="UniProtKB-KW"/>
</dbReference>
<dbReference type="Proteomes" id="UP000293289">
    <property type="component" value="Unassembled WGS sequence"/>
</dbReference>
<dbReference type="OrthoDB" id="3371840at2"/>
<sequence>MASTGSARGGGRISILYSFPHAFGAPGIGWTAWNQVNELVRAGHEVHLVAASISRPVPGLASVATSLAIAGRRVPHRVMGRDRALAWHDRVAARAVLRHPLGAVDVVHVWPLAATRTIDAARRRGIPSFREVPNTHTANAYEVVARESARLGLTPRAGASHTADPRRLATEEREWSTATGLLVPSEAVAATFLERGYHHARLRRHRYGCTPAAPVVRREHGRAGLTAVFLGRVEPRKGLHHALDAWIASTASRDGRLLVFGAVDAEYLAVVADRLAHPGIELRGVTPAPIEELARADVLLLPSLEEGSALVTYEAQVAGCVPLVSSAAGALLDHDVHGLVHEAGDVDALTAQLDLLDRSPETLHRLRDAAMSHAPELSWEAAGRSLLAAYGRSSAGEAGEEAHADAA</sequence>
<dbReference type="EMBL" id="SGWY01000001">
    <property type="protein sequence ID" value="RZS68055.1"/>
    <property type="molecule type" value="Genomic_DNA"/>
</dbReference>
<dbReference type="RefSeq" id="WP_130351426.1">
    <property type="nucleotide sequence ID" value="NZ_SGWY01000001.1"/>
</dbReference>
<gene>
    <name evidence="3" type="ORF">EV187_0480</name>
</gene>
<evidence type="ECO:0000313" key="3">
    <source>
        <dbReference type="EMBL" id="RZS68055.1"/>
    </source>
</evidence>
<dbReference type="SUPFAM" id="SSF53756">
    <property type="entry name" value="UDP-Glycosyltransferase/glycogen phosphorylase"/>
    <property type="match status" value="1"/>
</dbReference>
<evidence type="ECO:0000313" key="4">
    <source>
        <dbReference type="Proteomes" id="UP000293289"/>
    </source>
</evidence>
<accession>A0A4Q7MI93</accession>
<protein>
    <submittedName>
        <fullName evidence="3">Glycosyltransferase involved in cell wall biosynthesis</fullName>
    </submittedName>
</protein>
<name>A0A4Q7MI93_9MICO</name>
<organism evidence="3 4">
    <name type="scientific">Agromyces ramosus</name>
    <dbReference type="NCBI Taxonomy" id="33879"/>
    <lineage>
        <taxon>Bacteria</taxon>
        <taxon>Bacillati</taxon>
        <taxon>Actinomycetota</taxon>
        <taxon>Actinomycetes</taxon>
        <taxon>Micrococcales</taxon>
        <taxon>Microbacteriaceae</taxon>
        <taxon>Agromyces</taxon>
    </lineage>
</organism>
<comment type="caution">
    <text evidence="3">The sequence shown here is derived from an EMBL/GenBank/DDBJ whole genome shotgun (WGS) entry which is preliminary data.</text>
</comment>
<proteinExistence type="predicted"/>